<name>A0ACC0LBL5_RHOML</name>
<gene>
    <name evidence="1" type="ORF">RHMOL_Rhmol13G0240600</name>
</gene>
<keyword evidence="2" id="KW-1185">Reference proteome</keyword>
<protein>
    <submittedName>
        <fullName evidence="1">Uncharacterized protein</fullName>
    </submittedName>
</protein>
<proteinExistence type="predicted"/>
<reference evidence="1" key="1">
    <citation type="submission" date="2022-02" db="EMBL/GenBank/DDBJ databases">
        <title>Plant Genome Project.</title>
        <authorList>
            <person name="Zhang R.-G."/>
        </authorList>
    </citation>
    <scope>NUCLEOTIDE SEQUENCE</scope>
    <source>
        <strain evidence="1">AT1</strain>
    </source>
</reference>
<evidence type="ECO:0000313" key="2">
    <source>
        <dbReference type="Proteomes" id="UP001062846"/>
    </source>
</evidence>
<comment type="caution">
    <text evidence="1">The sequence shown here is derived from an EMBL/GenBank/DDBJ whole genome shotgun (WGS) entry which is preliminary data.</text>
</comment>
<sequence>MFESIPSADSILFKCVLHNWSDEDCVKILKRCKEAIPSKYDGGKVIIIDMVIDGERDEHDIAEAKLVFDILMMVLLTGRERSEKEWEHIFLQAGFSHYKITSLV</sequence>
<evidence type="ECO:0000313" key="1">
    <source>
        <dbReference type="EMBL" id="KAI8525568.1"/>
    </source>
</evidence>
<accession>A0ACC0LBL5</accession>
<dbReference type="Proteomes" id="UP001062846">
    <property type="component" value="Chromosome 13"/>
</dbReference>
<dbReference type="EMBL" id="CM046400">
    <property type="protein sequence ID" value="KAI8525568.1"/>
    <property type="molecule type" value="Genomic_DNA"/>
</dbReference>
<organism evidence="1 2">
    <name type="scientific">Rhododendron molle</name>
    <name type="common">Chinese azalea</name>
    <name type="synonym">Azalea mollis</name>
    <dbReference type="NCBI Taxonomy" id="49168"/>
    <lineage>
        <taxon>Eukaryota</taxon>
        <taxon>Viridiplantae</taxon>
        <taxon>Streptophyta</taxon>
        <taxon>Embryophyta</taxon>
        <taxon>Tracheophyta</taxon>
        <taxon>Spermatophyta</taxon>
        <taxon>Magnoliopsida</taxon>
        <taxon>eudicotyledons</taxon>
        <taxon>Gunneridae</taxon>
        <taxon>Pentapetalae</taxon>
        <taxon>asterids</taxon>
        <taxon>Ericales</taxon>
        <taxon>Ericaceae</taxon>
        <taxon>Ericoideae</taxon>
        <taxon>Rhodoreae</taxon>
        <taxon>Rhododendron</taxon>
    </lineage>
</organism>